<evidence type="ECO:0000259" key="1">
    <source>
        <dbReference type="PROSITE" id="PS50186"/>
    </source>
</evidence>
<sequence length="184" mass="21426">MLLKSQDVSYCQLVRQFGTTSEIVSGVNYQGNLFVRGNTYPVHQRQLAITEMRRSYLDPEPAVACLLVEDGDIATIWYEDRYILKIVEDAWDIVKYLNLAQLVNDMRSPQGVTIENRSQSFRLPYLRCFIGREAVDWMSARLSLDRQQAVALGQRLIDDNWLKNLSDRQPFLDADLFYQFCMDK</sequence>
<comment type="caution">
    <text evidence="2">The sequence shown here is derived from an EMBL/GenBank/DDBJ whole genome shotgun (WGS) entry which is preliminary data.</text>
</comment>
<dbReference type="SMART" id="SM00049">
    <property type="entry name" value="DEP"/>
    <property type="match status" value="1"/>
</dbReference>
<dbReference type="PROSITE" id="PS50186">
    <property type="entry name" value="DEP"/>
    <property type="match status" value="1"/>
</dbReference>
<dbReference type="CDD" id="cd04371">
    <property type="entry name" value="DEP"/>
    <property type="match status" value="1"/>
</dbReference>
<dbReference type="RefSeq" id="WP_106309193.1">
    <property type="nucleotide sequence ID" value="NZ_PVWO01000328.1"/>
</dbReference>
<organism evidence="2 3">
    <name type="scientific">Chamaesiphon polymorphus CCALA 037</name>
    <dbReference type="NCBI Taxonomy" id="2107692"/>
    <lineage>
        <taxon>Bacteria</taxon>
        <taxon>Bacillati</taxon>
        <taxon>Cyanobacteriota</taxon>
        <taxon>Cyanophyceae</taxon>
        <taxon>Gomontiellales</taxon>
        <taxon>Chamaesiphonaceae</taxon>
        <taxon>Chamaesiphon</taxon>
    </lineage>
</organism>
<dbReference type="Gene3D" id="1.10.10.10">
    <property type="entry name" value="Winged helix-like DNA-binding domain superfamily/Winged helix DNA-binding domain"/>
    <property type="match status" value="1"/>
</dbReference>
<name>A0A2T1G543_9CYAN</name>
<dbReference type="OrthoDB" id="425349at2"/>
<dbReference type="PANTHER" id="PTHR13179">
    <property type="entry name" value="DEP DOMAIN CONTAINING PROTEIN 5"/>
    <property type="match status" value="1"/>
</dbReference>
<keyword evidence="3" id="KW-1185">Reference proteome</keyword>
<accession>A0A2T1G543</accession>
<dbReference type="EMBL" id="PVWO01000328">
    <property type="protein sequence ID" value="PSB52368.1"/>
    <property type="molecule type" value="Genomic_DNA"/>
</dbReference>
<dbReference type="SUPFAM" id="SSF46785">
    <property type="entry name" value="Winged helix' DNA-binding domain"/>
    <property type="match status" value="1"/>
</dbReference>
<evidence type="ECO:0000313" key="2">
    <source>
        <dbReference type="EMBL" id="PSB52368.1"/>
    </source>
</evidence>
<dbReference type="InterPro" id="IPR036388">
    <property type="entry name" value="WH-like_DNA-bd_sf"/>
</dbReference>
<reference evidence="2 3" key="1">
    <citation type="submission" date="2018-03" db="EMBL/GenBank/DDBJ databases">
        <title>The ancient ancestry and fast evolution of plastids.</title>
        <authorList>
            <person name="Moore K.R."/>
            <person name="Magnabosco C."/>
            <person name="Momper L."/>
            <person name="Gold D.A."/>
            <person name="Bosak T."/>
            <person name="Fournier G.P."/>
        </authorList>
    </citation>
    <scope>NUCLEOTIDE SEQUENCE [LARGE SCALE GENOMIC DNA]</scope>
    <source>
        <strain evidence="2 3">CCALA 037</strain>
    </source>
</reference>
<feature type="domain" description="DEP" evidence="1">
    <location>
        <begin position="108"/>
        <end position="182"/>
    </location>
</feature>
<dbReference type="InterPro" id="IPR036390">
    <property type="entry name" value="WH_DNA-bd_sf"/>
</dbReference>
<evidence type="ECO:0000313" key="3">
    <source>
        <dbReference type="Proteomes" id="UP000238937"/>
    </source>
</evidence>
<proteinExistence type="predicted"/>
<dbReference type="GO" id="GO:1904262">
    <property type="term" value="P:negative regulation of TORC1 signaling"/>
    <property type="evidence" value="ECO:0007669"/>
    <property type="project" value="TreeGrafter"/>
</dbReference>
<gene>
    <name evidence="2" type="ORF">C7B77_20590</name>
</gene>
<dbReference type="InterPro" id="IPR000591">
    <property type="entry name" value="DEP_dom"/>
</dbReference>
<dbReference type="Pfam" id="PF00610">
    <property type="entry name" value="DEP"/>
    <property type="match status" value="1"/>
</dbReference>
<dbReference type="GO" id="GO:0035556">
    <property type="term" value="P:intracellular signal transduction"/>
    <property type="evidence" value="ECO:0007669"/>
    <property type="project" value="InterPro"/>
</dbReference>
<dbReference type="Proteomes" id="UP000238937">
    <property type="component" value="Unassembled WGS sequence"/>
</dbReference>
<dbReference type="GO" id="GO:0005096">
    <property type="term" value="F:GTPase activator activity"/>
    <property type="evidence" value="ECO:0007669"/>
    <property type="project" value="InterPro"/>
</dbReference>
<dbReference type="AlphaFoldDB" id="A0A2T1G543"/>
<dbReference type="InterPro" id="IPR027244">
    <property type="entry name" value="IML1"/>
</dbReference>
<protein>
    <recommendedName>
        <fullName evidence="1">DEP domain-containing protein</fullName>
    </recommendedName>
</protein>
<dbReference type="GO" id="GO:1990130">
    <property type="term" value="C:GATOR1 complex"/>
    <property type="evidence" value="ECO:0007669"/>
    <property type="project" value="TreeGrafter"/>
</dbReference>
<dbReference type="PANTHER" id="PTHR13179:SF8">
    <property type="entry name" value="GATOR COMPLEX PROTEIN DEPDC5"/>
    <property type="match status" value="1"/>
</dbReference>